<keyword evidence="2" id="KW-0813">Transport</keyword>
<evidence type="ECO:0000256" key="6">
    <source>
        <dbReference type="ARBA" id="ARBA00023010"/>
    </source>
</evidence>
<keyword evidence="4" id="KW-0653">Protein transport</keyword>
<protein>
    <submittedName>
        <fullName evidence="10">Uncharacterized protein</fullName>
    </submittedName>
</protein>
<organism evidence="10 11">
    <name type="scientific">Skeletonema marinoi</name>
    <dbReference type="NCBI Taxonomy" id="267567"/>
    <lineage>
        <taxon>Eukaryota</taxon>
        <taxon>Sar</taxon>
        <taxon>Stramenopiles</taxon>
        <taxon>Ochrophyta</taxon>
        <taxon>Bacillariophyta</taxon>
        <taxon>Coscinodiscophyceae</taxon>
        <taxon>Thalassiosirophycidae</taxon>
        <taxon>Thalassiosirales</taxon>
        <taxon>Skeletonemataceae</taxon>
        <taxon>Skeletonema</taxon>
        <taxon>Skeletonema marinoi-dohrnii complex</taxon>
    </lineage>
</organism>
<dbReference type="Proteomes" id="UP001224775">
    <property type="component" value="Unassembled WGS sequence"/>
</dbReference>
<dbReference type="AlphaFoldDB" id="A0AAD9D4N7"/>
<keyword evidence="5" id="KW-1133">Transmembrane helix</keyword>
<dbReference type="InterPro" id="IPR003369">
    <property type="entry name" value="TatA/B/E"/>
</dbReference>
<feature type="compositionally biased region" description="Low complexity" evidence="9">
    <location>
        <begin position="63"/>
        <end position="78"/>
    </location>
</feature>
<evidence type="ECO:0000256" key="8">
    <source>
        <dbReference type="SAM" id="Coils"/>
    </source>
</evidence>
<keyword evidence="6" id="KW-0811">Translocation</keyword>
<feature type="region of interest" description="Disordered" evidence="9">
    <location>
        <begin position="405"/>
        <end position="448"/>
    </location>
</feature>
<gene>
    <name evidence="10" type="ORF">QTG54_016522</name>
</gene>
<dbReference type="PANTHER" id="PTHR33162">
    <property type="entry name" value="SEC-INDEPENDENT PROTEIN TRANSLOCASE PROTEIN TATA, CHLOROPLASTIC"/>
    <property type="match status" value="1"/>
</dbReference>
<accession>A0AAD9D4N7</accession>
<feature type="region of interest" description="Disordered" evidence="9">
    <location>
        <begin position="54"/>
        <end position="78"/>
    </location>
</feature>
<reference evidence="10" key="1">
    <citation type="submission" date="2023-06" db="EMBL/GenBank/DDBJ databases">
        <title>Survivors Of The Sea: Transcriptome response of Skeletonema marinoi to long-term dormancy.</title>
        <authorList>
            <person name="Pinder M.I.M."/>
            <person name="Kourtchenko O."/>
            <person name="Robertson E.K."/>
            <person name="Larsson T."/>
            <person name="Maumus F."/>
            <person name="Osuna-Cruz C.M."/>
            <person name="Vancaester E."/>
            <person name="Stenow R."/>
            <person name="Vandepoele K."/>
            <person name="Ploug H."/>
            <person name="Bruchert V."/>
            <person name="Godhe A."/>
            <person name="Topel M."/>
        </authorList>
    </citation>
    <scope>NUCLEOTIDE SEQUENCE</scope>
    <source>
        <strain evidence="10">R05AC</strain>
    </source>
</reference>
<comment type="caution">
    <text evidence="10">The sequence shown here is derived from an EMBL/GenBank/DDBJ whole genome shotgun (WGS) entry which is preliminary data.</text>
</comment>
<dbReference type="Pfam" id="PF02416">
    <property type="entry name" value="TatA_B_E"/>
    <property type="match status" value="1"/>
</dbReference>
<keyword evidence="11" id="KW-1185">Reference proteome</keyword>
<feature type="coiled-coil region" evidence="8">
    <location>
        <begin position="352"/>
        <end position="379"/>
    </location>
</feature>
<evidence type="ECO:0000256" key="3">
    <source>
        <dbReference type="ARBA" id="ARBA00022692"/>
    </source>
</evidence>
<proteinExistence type="predicted"/>
<keyword evidence="7" id="KW-0472">Membrane</keyword>
<dbReference type="EMBL" id="JATAAI010000057">
    <property type="protein sequence ID" value="KAK1732810.1"/>
    <property type="molecule type" value="Genomic_DNA"/>
</dbReference>
<dbReference type="Gene3D" id="1.20.5.3310">
    <property type="match status" value="1"/>
</dbReference>
<keyword evidence="3" id="KW-0812">Transmembrane</keyword>
<evidence type="ECO:0000256" key="5">
    <source>
        <dbReference type="ARBA" id="ARBA00022989"/>
    </source>
</evidence>
<sequence>MNNTKTMIRITAATMKRIGTLLLLAVGLLSTSTTYGFTNPVGVQRHAAARPLMPTTCNPHLVSSPPQRPSRSSTGSSTSLNVLGGDGGILGVGAPEIATILVVGYFVLGPSELYKLVKEIGKFVQNFRSLSTEASKQFESTMENQLELTELRKAQTELNNAFSFRRSINTDEAVDAFTENELFTEKAAAAAAATASGAAAVAEGEAEGATAVKKKKRLVRRKKKKVVVEEEPAPVEEELSNLEREIAMEYPDLDMLDEETPSADVQSKINEEDKIRAERMERLSGGGSSSSATTQEPDWFTASEEEIASEVLNTTPKDPALEAYEKNRFQSQLTAEDWNAQIMANEDKLSPLAMVMQRLAILEEEKNAADRRLEEEYERRMDNEDKFYLEKRRVLEEAIEDIQRDAFSDMTGGGGVEKKEEEGSVEGEKKKQDVESETVVNIGPKFSA</sequence>
<keyword evidence="8" id="KW-0175">Coiled coil</keyword>
<evidence type="ECO:0000313" key="11">
    <source>
        <dbReference type="Proteomes" id="UP001224775"/>
    </source>
</evidence>
<dbReference type="GO" id="GO:0016020">
    <property type="term" value="C:membrane"/>
    <property type="evidence" value="ECO:0007669"/>
    <property type="project" value="UniProtKB-SubCell"/>
</dbReference>
<evidence type="ECO:0000256" key="7">
    <source>
        <dbReference type="ARBA" id="ARBA00023136"/>
    </source>
</evidence>
<evidence type="ECO:0000313" key="10">
    <source>
        <dbReference type="EMBL" id="KAK1732810.1"/>
    </source>
</evidence>
<feature type="compositionally biased region" description="Basic and acidic residues" evidence="9">
    <location>
        <begin position="416"/>
        <end position="434"/>
    </location>
</feature>
<dbReference type="PANTHER" id="PTHR33162:SF1">
    <property type="entry name" value="SEC-INDEPENDENT PROTEIN TRANSLOCASE PROTEIN TATA, CHLOROPLASTIC"/>
    <property type="match status" value="1"/>
</dbReference>
<dbReference type="GO" id="GO:0015031">
    <property type="term" value="P:protein transport"/>
    <property type="evidence" value="ECO:0007669"/>
    <property type="project" value="UniProtKB-KW"/>
</dbReference>
<evidence type="ECO:0000256" key="1">
    <source>
        <dbReference type="ARBA" id="ARBA00004167"/>
    </source>
</evidence>
<comment type="subcellular location">
    <subcellularLocation>
        <location evidence="1">Membrane</location>
        <topology evidence="1">Single-pass membrane protein</topology>
    </subcellularLocation>
</comment>
<evidence type="ECO:0000256" key="4">
    <source>
        <dbReference type="ARBA" id="ARBA00022927"/>
    </source>
</evidence>
<evidence type="ECO:0000256" key="9">
    <source>
        <dbReference type="SAM" id="MobiDB-lite"/>
    </source>
</evidence>
<evidence type="ECO:0000256" key="2">
    <source>
        <dbReference type="ARBA" id="ARBA00022448"/>
    </source>
</evidence>
<name>A0AAD9D4N7_9STRA</name>